<dbReference type="Pfam" id="PF07514">
    <property type="entry name" value="TraI_2"/>
    <property type="match status" value="1"/>
</dbReference>
<proteinExistence type="predicted"/>
<dbReference type="Gene3D" id="1.10.3210.40">
    <property type="match status" value="1"/>
</dbReference>
<feature type="compositionally biased region" description="Low complexity" evidence="1">
    <location>
        <begin position="473"/>
        <end position="483"/>
    </location>
</feature>
<comment type="caution">
    <text evidence="3">The sequence shown here is derived from an EMBL/GenBank/DDBJ whole genome shotgun (WGS) entry which is preliminary data.</text>
</comment>
<gene>
    <name evidence="3" type="ORF">BCS93_04545</name>
</gene>
<dbReference type="InterPro" id="IPR011119">
    <property type="entry name" value="Unchr_helicase_relaxase_TraI"/>
</dbReference>
<dbReference type="EMBL" id="MDBO01000036">
    <property type="protein sequence ID" value="PMP14062.1"/>
    <property type="molecule type" value="Genomic_DNA"/>
</dbReference>
<accession>A0AAP8MYQ9</accession>
<protein>
    <recommendedName>
        <fullName evidence="2">Uncharacterized domain-containing protein</fullName>
    </recommendedName>
</protein>
<feature type="domain" description="Uncharacterised" evidence="2">
    <location>
        <begin position="63"/>
        <end position="365"/>
    </location>
</feature>
<evidence type="ECO:0000313" key="3">
    <source>
        <dbReference type="EMBL" id="PMP14062.1"/>
    </source>
</evidence>
<dbReference type="Proteomes" id="UP000235611">
    <property type="component" value="Unassembled WGS sequence"/>
</dbReference>
<dbReference type="AlphaFoldDB" id="A0AAP8MYQ9"/>
<sequence>MFALFKSIFKGRDSVDSHASLKMKHELYGLDNLDDDSIGYPPNPQGIPVVQPRVLRERLEPEIQFIRVELGLTTSEFDTYVLPVMENLIAYADLLPASEYMHHSTGGGLIAHSFDVAKRAMRSAQHTHFPVGSGYLSDTQRSNIQWKTATVLSALLHDGGKILADVEVTNGDDANLLVWDAHSENMIHEWAAMNNIDRYFIRWREQRHQKHQNASLMVMQRLIPQLTWSWIDSCFDGKQIHSAMLAAIASADLAHPVSKIVAEADSASGREDMLTRNSHITKEVKRVPLSQILADLMRHYILTNKWTVNCKDAPVWFVNDELYVVWGTAIPDLLEDMNAMGYMIPKVPEVLARTMIEEGMAVADGDEPLFAIYPEILGDDKKPVKLSVLKIRSVERLVIEQHKLYSIKEHQSKRKSQPVPVIEVPPEELEVPEITQSVTHQKRFESSLDTVGRVLGNMSLAQRETWEQQTDVQPAPQEENNAAPPIPNEPDQVEQPLFNCDVANYIKERFDFDVANGAIQLPVKEINAVIKSMVSSDCETWNPRTAKLAIHSSTEIVVNE</sequence>
<organism evidence="3 4">
    <name type="scientific">Vibrio breoganii</name>
    <dbReference type="NCBI Taxonomy" id="553239"/>
    <lineage>
        <taxon>Bacteria</taxon>
        <taxon>Pseudomonadati</taxon>
        <taxon>Pseudomonadota</taxon>
        <taxon>Gammaproteobacteria</taxon>
        <taxon>Vibrionales</taxon>
        <taxon>Vibrionaceae</taxon>
        <taxon>Vibrio</taxon>
    </lineage>
</organism>
<evidence type="ECO:0000313" key="4">
    <source>
        <dbReference type="Proteomes" id="UP000235611"/>
    </source>
</evidence>
<reference evidence="4" key="1">
    <citation type="submission" date="2016-07" db="EMBL/GenBank/DDBJ databases">
        <title>Nontailed viruses are major unrecognized killers of bacteria in the ocean.</title>
        <authorList>
            <person name="Kauffman K."/>
            <person name="Hussain F."/>
            <person name="Yang J."/>
            <person name="Arevalo P."/>
            <person name="Brown J."/>
            <person name="Cutler M."/>
            <person name="Kelly L."/>
            <person name="Polz M.F."/>
        </authorList>
    </citation>
    <scope>NUCLEOTIDE SEQUENCE [LARGE SCALE GENOMIC DNA]</scope>
    <source>
        <strain evidence="4">10N.222.49.A5</strain>
    </source>
</reference>
<dbReference type="NCBIfam" id="NF041494">
    <property type="entry name" value="MobH"/>
    <property type="match status" value="1"/>
</dbReference>
<name>A0AAP8MYQ9_9VIBR</name>
<evidence type="ECO:0000259" key="2">
    <source>
        <dbReference type="Pfam" id="PF07514"/>
    </source>
</evidence>
<dbReference type="RefSeq" id="WP_102460294.1">
    <property type="nucleotide sequence ID" value="NZ_MCXS01000025.1"/>
</dbReference>
<feature type="region of interest" description="Disordered" evidence="1">
    <location>
        <begin position="464"/>
        <end position="493"/>
    </location>
</feature>
<evidence type="ECO:0000256" key="1">
    <source>
        <dbReference type="SAM" id="MobiDB-lite"/>
    </source>
</evidence>